<evidence type="ECO:0000313" key="3">
    <source>
        <dbReference type="EMBL" id="RMY20375.1"/>
    </source>
</evidence>
<feature type="compositionally biased region" description="Polar residues" evidence="1">
    <location>
        <begin position="94"/>
        <end position="107"/>
    </location>
</feature>
<evidence type="ECO:0000256" key="1">
    <source>
        <dbReference type="SAM" id="MobiDB-lite"/>
    </source>
</evidence>
<comment type="caution">
    <text evidence="3">The sequence shown here is derived from an EMBL/GenBank/DDBJ whole genome shotgun (WGS) entry which is preliminary data.</text>
</comment>
<dbReference type="InterPro" id="IPR037507">
    <property type="entry name" value="Ribosomal_mL59"/>
</dbReference>
<feature type="region of interest" description="Disordered" evidence="1">
    <location>
        <begin position="1"/>
        <end position="25"/>
    </location>
</feature>
<dbReference type="GO" id="GO:0003735">
    <property type="term" value="F:structural constituent of ribosome"/>
    <property type="evidence" value="ECO:0007669"/>
    <property type="project" value="InterPro"/>
</dbReference>
<reference evidence="3 4" key="1">
    <citation type="journal article" date="2018" name="BMC Genomics">
        <title>Genomic evidence for intraspecific hybridization in a clonal and extremely halotolerant yeast.</title>
        <authorList>
            <person name="Gostincar C."/>
            <person name="Stajich J.E."/>
            <person name="Zupancic J."/>
            <person name="Zalar P."/>
            <person name="Gunde-Cimerman N."/>
        </authorList>
    </citation>
    <scope>NUCLEOTIDE SEQUENCE [LARGE SCALE GENOMIC DNA]</scope>
    <source>
        <strain evidence="3 4">EXF-6669</strain>
    </source>
</reference>
<dbReference type="AlphaFoldDB" id="A0A3M6ZYL2"/>
<accession>A0A3M6ZYL2</accession>
<dbReference type="Pfam" id="PF18126">
    <property type="entry name" value="Mitoc_mL59"/>
    <property type="match status" value="1"/>
</dbReference>
<feature type="region of interest" description="Disordered" evidence="1">
    <location>
        <begin position="94"/>
        <end position="124"/>
    </location>
</feature>
<dbReference type="OrthoDB" id="18529at2759"/>
<organism evidence="3 4">
    <name type="scientific">Hortaea werneckii</name>
    <name type="common">Black yeast</name>
    <name type="synonym">Cladosporium werneckii</name>
    <dbReference type="NCBI Taxonomy" id="91943"/>
    <lineage>
        <taxon>Eukaryota</taxon>
        <taxon>Fungi</taxon>
        <taxon>Dikarya</taxon>
        <taxon>Ascomycota</taxon>
        <taxon>Pezizomycotina</taxon>
        <taxon>Dothideomycetes</taxon>
        <taxon>Dothideomycetidae</taxon>
        <taxon>Mycosphaerellales</taxon>
        <taxon>Teratosphaeriaceae</taxon>
        <taxon>Hortaea</taxon>
    </lineage>
</organism>
<proteinExistence type="predicted"/>
<gene>
    <name evidence="3" type="ORF">D0867_04043</name>
</gene>
<dbReference type="Proteomes" id="UP000271337">
    <property type="component" value="Unassembled WGS sequence"/>
</dbReference>
<dbReference type="VEuPathDB" id="FungiDB:BTJ68_04314"/>
<protein>
    <recommendedName>
        <fullName evidence="2">Large ribosomal subunit protein mL59 domain-containing protein</fullName>
    </recommendedName>
</protein>
<name>A0A3M6ZYL2_HORWE</name>
<dbReference type="GO" id="GO:0005762">
    <property type="term" value="C:mitochondrial large ribosomal subunit"/>
    <property type="evidence" value="ECO:0007669"/>
    <property type="project" value="InterPro"/>
</dbReference>
<dbReference type="PANTHER" id="PTHR28041:SF1">
    <property type="entry name" value="LARGE RIBOSOMAL SUBUNIT PROTEIN ML59"/>
    <property type="match status" value="1"/>
</dbReference>
<sequence>MAGESSIGVRNSARLIPSSQLGEKPKKLLNEASNLDIPGHPISTHPTAMATAQNIALAHSLPPRLLNFFKRFPPPQLSAASTTTSKPARETITVTENTSSSDPNAGASQVEVPLPSETTTNDNLQLGWKKNPFLAFKNPSTGNWHPPHYSLRRQADLFKLATAHNVLSLMPPSPKHPEIKQQKRIEHGLRVKGTGEGQKVKGKYWERTLKTRLETRRKAMETMPDMINLWRERGHGRGWKKYPSGKEGKGTADLFNPEMRHAWVHERAPTSSA</sequence>
<evidence type="ECO:0000259" key="2">
    <source>
        <dbReference type="Pfam" id="PF18126"/>
    </source>
</evidence>
<feature type="domain" description="Large ribosomal subunit protein mL59" evidence="2">
    <location>
        <begin position="63"/>
        <end position="232"/>
    </location>
</feature>
<dbReference type="InterPro" id="IPR040922">
    <property type="entry name" value="Ribosomal_mL59_dom"/>
</dbReference>
<evidence type="ECO:0000313" key="4">
    <source>
        <dbReference type="Proteomes" id="UP000271337"/>
    </source>
</evidence>
<dbReference type="PANTHER" id="PTHR28041">
    <property type="entry name" value="54S RIBOSOMAL PROTEIN L25, MITOCHONDRIAL"/>
    <property type="match status" value="1"/>
</dbReference>
<dbReference type="EMBL" id="QWIL01000323">
    <property type="protein sequence ID" value="RMY20375.1"/>
    <property type="molecule type" value="Genomic_DNA"/>
</dbReference>